<comment type="caution">
    <text evidence="7">The sequence shown here is derived from an EMBL/GenBank/DDBJ whole genome shotgun (WGS) entry which is preliminary data.</text>
</comment>
<keyword evidence="8" id="KW-1185">Reference proteome</keyword>
<dbReference type="SUPFAM" id="SSF54171">
    <property type="entry name" value="DNA-binding domain"/>
    <property type="match status" value="1"/>
</dbReference>
<gene>
    <name evidence="7" type="ORF">Fot_36869</name>
</gene>
<dbReference type="EMBL" id="JBFOLJ010000010">
    <property type="protein sequence ID" value="KAL2503021.1"/>
    <property type="molecule type" value="Genomic_DNA"/>
</dbReference>
<evidence type="ECO:0000259" key="6">
    <source>
        <dbReference type="PROSITE" id="PS51032"/>
    </source>
</evidence>
<dbReference type="SMART" id="SM00380">
    <property type="entry name" value="AP2"/>
    <property type="match status" value="1"/>
</dbReference>
<dbReference type="InterPro" id="IPR016177">
    <property type="entry name" value="DNA-bd_dom_sf"/>
</dbReference>
<dbReference type="Proteomes" id="UP001604277">
    <property type="component" value="Unassembled WGS sequence"/>
</dbReference>
<dbReference type="CDD" id="cd00018">
    <property type="entry name" value="AP2"/>
    <property type="match status" value="1"/>
</dbReference>
<dbReference type="PANTHER" id="PTHR31190">
    <property type="entry name" value="DNA-BINDING DOMAIN"/>
    <property type="match status" value="1"/>
</dbReference>
<dbReference type="InterPro" id="IPR036955">
    <property type="entry name" value="AP2/ERF_dom_sf"/>
</dbReference>
<dbReference type="PANTHER" id="PTHR31190:SF287">
    <property type="entry name" value="DEVELOPMENT RELATED ERF PROTEIN"/>
    <property type="match status" value="1"/>
</dbReference>
<organism evidence="7 8">
    <name type="scientific">Forsythia ovata</name>
    <dbReference type="NCBI Taxonomy" id="205694"/>
    <lineage>
        <taxon>Eukaryota</taxon>
        <taxon>Viridiplantae</taxon>
        <taxon>Streptophyta</taxon>
        <taxon>Embryophyta</taxon>
        <taxon>Tracheophyta</taxon>
        <taxon>Spermatophyta</taxon>
        <taxon>Magnoliopsida</taxon>
        <taxon>eudicotyledons</taxon>
        <taxon>Gunneridae</taxon>
        <taxon>Pentapetalae</taxon>
        <taxon>asterids</taxon>
        <taxon>lamiids</taxon>
        <taxon>Lamiales</taxon>
        <taxon>Oleaceae</taxon>
        <taxon>Forsythieae</taxon>
        <taxon>Forsythia</taxon>
    </lineage>
</organism>
<dbReference type="Gene3D" id="3.30.730.10">
    <property type="entry name" value="AP2/ERF domain"/>
    <property type="match status" value="1"/>
</dbReference>
<evidence type="ECO:0000256" key="4">
    <source>
        <dbReference type="ARBA" id="ARBA00023163"/>
    </source>
</evidence>
<evidence type="ECO:0000256" key="3">
    <source>
        <dbReference type="ARBA" id="ARBA00023125"/>
    </source>
</evidence>
<keyword evidence="5" id="KW-0539">Nucleus</keyword>
<evidence type="ECO:0000256" key="5">
    <source>
        <dbReference type="ARBA" id="ARBA00023242"/>
    </source>
</evidence>
<protein>
    <submittedName>
        <fullName evidence="7">Ethylene-responsive transcription factor 2</fullName>
    </submittedName>
</protein>
<dbReference type="GO" id="GO:0003677">
    <property type="term" value="F:DNA binding"/>
    <property type="evidence" value="ECO:0007669"/>
    <property type="project" value="UniProtKB-KW"/>
</dbReference>
<dbReference type="InterPro" id="IPR044808">
    <property type="entry name" value="ERF_plant"/>
</dbReference>
<proteinExistence type="predicted"/>
<evidence type="ECO:0000313" key="8">
    <source>
        <dbReference type="Proteomes" id="UP001604277"/>
    </source>
</evidence>
<comment type="subcellular location">
    <subcellularLocation>
        <location evidence="1">Nucleus</location>
    </subcellularLocation>
</comment>
<keyword evidence="4" id="KW-0804">Transcription</keyword>
<feature type="domain" description="AP2/ERF" evidence="6">
    <location>
        <begin position="25"/>
        <end position="82"/>
    </location>
</feature>
<reference evidence="8" key="1">
    <citation type="submission" date="2024-07" db="EMBL/GenBank/DDBJ databases">
        <title>Two chromosome-level genome assemblies of Korean endemic species Abeliophyllum distichum and Forsythia ovata (Oleaceae).</title>
        <authorList>
            <person name="Jang H."/>
        </authorList>
    </citation>
    <scope>NUCLEOTIDE SEQUENCE [LARGE SCALE GENOMIC DNA]</scope>
</reference>
<sequence>MVMASTVVWWHRQKWAVDVLTRGKHYREVRQRPRKFAVEIRDPSKNGARVWLGTYETAEDTALAYYWAAYRIRGSRALLNFSLRINFGEHEPIKITSKKIIVVS</sequence>
<accession>A0ABD1SQP1</accession>
<dbReference type="AlphaFoldDB" id="A0ABD1SQP1"/>
<dbReference type="GO" id="GO:0005634">
    <property type="term" value="C:nucleus"/>
    <property type="evidence" value="ECO:0007669"/>
    <property type="project" value="UniProtKB-SubCell"/>
</dbReference>
<keyword evidence="2" id="KW-0805">Transcription regulation</keyword>
<keyword evidence="3" id="KW-0238">DNA-binding</keyword>
<name>A0ABD1SQP1_9LAMI</name>
<evidence type="ECO:0000313" key="7">
    <source>
        <dbReference type="EMBL" id="KAL2503021.1"/>
    </source>
</evidence>
<evidence type="ECO:0000256" key="2">
    <source>
        <dbReference type="ARBA" id="ARBA00023015"/>
    </source>
</evidence>
<dbReference type="InterPro" id="IPR001471">
    <property type="entry name" value="AP2/ERF_dom"/>
</dbReference>
<dbReference type="PROSITE" id="PS51032">
    <property type="entry name" value="AP2_ERF"/>
    <property type="match status" value="1"/>
</dbReference>
<evidence type="ECO:0000256" key="1">
    <source>
        <dbReference type="ARBA" id="ARBA00004123"/>
    </source>
</evidence>